<proteinExistence type="predicted"/>
<reference evidence="2 3" key="1">
    <citation type="journal article" date="2013" name="PLoS Genet.">
        <title>The genome and development-dependent transcriptomes of Pyronema confluens: a window into fungal evolution.</title>
        <authorList>
            <person name="Traeger S."/>
            <person name="Altegoer F."/>
            <person name="Freitag M."/>
            <person name="Gabaldon T."/>
            <person name="Kempken F."/>
            <person name="Kumar A."/>
            <person name="Marcet-Houben M."/>
            <person name="Poggeler S."/>
            <person name="Stajich J.E."/>
            <person name="Nowrousian M."/>
        </authorList>
    </citation>
    <scope>NUCLEOTIDE SEQUENCE [LARGE SCALE GENOMIC DNA]</scope>
    <source>
        <strain evidence="3">CBS 100304</strain>
        <tissue evidence="2">Vegetative mycelium</tissue>
    </source>
</reference>
<keyword evidence="3" id="KW-1185">Reference proteome</keyword>
<dbReference type="EMBL" id="HF935459">
    <property type="protein sequence ID" value="CCX30619.1"/>
    <property type="molecule type" value="Genomic_DNA"/>
</dbReference>
<dbReference type="AlphaFoldDB" id="U4LER1"/>
<evidence type="ECO:0000313" key="3">
    <source>
        <dbReference type="Proteomes" id="UP000018144"/>
    </source>
</evidence>
<accession>U4LER1</accession>
<feature type="compositionally biased region" description="Polar residues" evidence="1">
    <location>
        <begin position="23"/>
        <end position="42"/>
    </location>
</feature>
<sequence>MVRAGQIINVWDWDDETSDNDSLKQSSSTPAPSEEQPTNVLDNESCHKSSGESLEESSSKPAPSEEQPTNVSENDSCNNNSEDSLQHNTSIPEPSQKEHTKSPYVVRASSMADLLQKQKAKTADVKTPNVETPMSNI</sequence>
<feature type="compositionally biased region" description="Low complexity" evidence="1">
    <location>
        <begin position="59"/>
        <end position="83"/>
    </location>
</feature>
<feature type="region of interest" description="Disordered" evidence="1">
    <location>
        <begin position="1"/>
        <end position="137"/>
    </location>
</feature>
<protein>
    <submittedName>
        <fullName evidence="2">Uncharacterized protein</fullName>
    </submittedName>
</protein>
<evidence type="ECO:0000313" key="2">
    <source>
        <dbReference type="EMBL" id="CCX30619.1"/>
    </source>
</evidence>
<organism evidence="2 3">
    <name type="scientific">Pyronema omphalodes (strain CBS 100304)</name>
    <name type="common">Pyronema confluens</name>
    <dbReference type="NCBI Taxonomy" id="1076935"/>
    <lineage>
        <taxon>Eukaryota</taxon>
        <taxon>Fungi</taxon>
        <taxon>Dikarya</taxon>
        <taxon>Ascomycota</taxon>
        <taxon>Pezizomycotina</taxon>
        <taxon>Pezizomycetes</taxon>
        <taxon>Pezizales</taxon>
        <taxon>Pyronemataceae</taxon>
        <taxon>Pyronema</taxon>
    </lineage>
</organism>
<dbReference type="Proteomes" id="UP000018144">
    <property type="component" value="Unassembled WGS sequence"/>
</dbReference>
<gene>
    <name evidence="2" type="ORF">PCON_08956</name>
</gene>
<name>U4LER1_PYROM</name>
<evidence type="ECO:0000256" key="1">
    <source>
        <dbReference type="SAM" id="MobiDB-lite"/>
    </source>
</evidence>